<proteinExistence type="inferred from homology"/>
<dbReference type="InterPro" id="IPR009729">
    <property type="entry name" value="Gal-3-0_sulfotransfrase"/>
</dbReference>
<sequence>MNPNGRVKTSRPDATPSVNQTSPGKHVKSTILPLCCLVVVLCIYLPTRTKFATPIVEPVPSPRIPRFHPLIEGSGLKTDSSKNESSLTFSTADASPSLTRSLSRTSIVTQASPDLTTSSPPDPQHSCNPVERIVYVKTHKTGSTTTASILERFGYLRNLSFAMGKGSHIISNEQLFKRSMLYQIPNRTRQDFDMLVNHVRYNRNEMDVAVPGAKYVTIIRDPVTQLESAFGYFEMGNHLKIVSKNPFETFMSQPQKYYAMKTYFWTRSRNGQIYDLGFDHENDENVAKIQEKIDKLSKEIDLVMITEYFEESLILLRKLLCWDYSDILYISNGIRSKSHRFAVNQDMANKIRAWSAADVMLYEHFNRTFWKKVDEYGPSFQEDLAHFREIETNAMNMCINLKKNNTGDKREDKLTLKNNSEFCQDLIRADVPYTSLIRKGMVRRAAEEAAKRSAP</sequence>
<keyword evidence="9" id="KW-0325">Glycoprotein</keyword>
<dbReference type="GO" id="GO:0008146">
    <property type="term" value="F:sulfotransferase activity"/>
    <property type="evidence" value="ECO:0000318"/>
    <property type="project" value="GO_Central"/>
</dbReference>
<evidence type="ECO:0000256" key="4">
    <source>
        <dbReference type="ARBA" id="ARBA00022692"/>
    </source>
</evidence>
<keyword evidence="7" id="KW-0333">Golgi apparatus</keyword>
<feature type="region of interest" description="Disordered" evidence="10">
    <location>
        <begin position="1"/>
        <end position="26"/>
    </location>
</feature>
<accession>A0A7M7MY62</accession>
<organism evidence="11 12">
    <name type="scientific">Strongylocentrotus purpuratus</name>
    <name type="common">Purple sea urchin</name>
    <dbReference type="NCBI Taxonomy" id="7668"/>
    <lineage>
        <taxon>Eukaryota</taxon>
        <taxon>Metazoa</taxon>
        <taxon>Echinodermata</taxon>
        <taxon>Eleutherozoa</taxon>
        <taxon>Echinozoa</taxon>
        <taxon>Echinoidea</taxon>
        <taxon>Euechinoidea</taxon>
        <taxon>Echinacea</taxon>
        <taxon>Camarodonta</taxon>
        <taxon>Echinidea</taxon>
        <taxon>Strongylocentrotidae</taxon>
        <taxon>Strongylocentrotus</taxon>
    </lineage>
</organism>
<dbReference type="GeneID" id="100893245"/>
<evidence type="ECO:0000313" key="12">
    <source>
        <dbReference type="Proteomes" id="UP000007110"/>
    </source>
</evidence>
<dbReference type="RefSeq" id="XP_030828299.1">
    <property type="nucleotide sequence ID" value="XM_030972439.1"/>
</dbReference>
<evidence type="ECO:0000256" key="6">
    <source>
        <dbReference type="ARBA" id="ARBA00022989"/>
    </source>
</evidence>
<evidence type="ECO:0000256" key="1">
    <source>
        <dbReference type="ARBA" id="ARBA00004323"/>
    </source>
</evidence>
<dbReference type="GO" id="GO:0001733">
    <property type="term" value="F:galactosylceramide sulfotransferase activity"/>
    <property type="evidence" value="ECO:0007669"/>
    <property type="project" value="InterPro"/>
</dbReference>
<keyword evidence="3" id="KW-0808">Transferase</keyword>
<feature type="compositionally biased region" description="Polar residues" evidence="10">
    <location>
        <begin position="83"/>
        <end position="94"/>
    </location>
</feature>
<evidence type="ECO:0000256" key="10">
    <source>
        <dbReference type="SAM" id="MobiDB-lite"/>
    </source>
</evidence>
<comment type="similarity">
    <text evidence="2">Belongs to the galactose-3-O-sulfotransferase family.</text>
</comment>
<reference evidence="12" key="1">
    <citation type="submission" date="2015-02" db="EMBL/GenBank/DDBJ databases">
        <title>Genome sequencing for Strongylocentrotus purpuratus.</title>
        <authorList>
            <person name="Murali S."/>
            <person name="Liu Y."/>
            <person name="Vee V."/>
            <person name="English A."/>
            <person name="Wang M."/>
            <person name="Skinner E."/>
            <person name="Han Y."/>
            <person name="Muzny D.M."/>
            <person name="Worley K.C."/>
            <person name="Gibbs R.A."/>
        </authorList>
    </citation>
    <scope>NUCLEOTIDE SEQUENCE</scope>
</reference>
<dbReference type="InterPro" id="IPR027417">
    <property type="entry name" value="P-loop_NTPase"/>
</dbReference>
<keyword evidence="4" id="KW-0812">Transmembrane</keyword>
<dbReference type="Pfam" id="PF06990">
    <property type="entry name" value="Gal-3-0_sulfotr"/>
    <property type="match status" value="1"/>
</dbReference>
<evidence type="ECO:0008006" key="13">
    <source>
        <dbReference type="Google" id="ProtNLM"/>
    </source>
</evidence>
<dbReference type="OrthoDB" id="514299at2759"/>
<evidence type="ECO:0000256" key="3">
    <source>
        <dbReference type="ARBA" id="ARBA00022679"/>
    </source>
</evidence>
<protein>
    <recommendedName>
        <fullName evidence="13">Galactosylceramide sulfotransferase</fullName>
    </recommendedName>
</protein>
<evidence type="ECO:0000256" key="9">
    <source>
        <dbReference type="ARBA" id="ARBA00023180"/>
    </source>
</evidence>
<keyword evidence="12" id="KW-1185">Reference proteome</keyword>
<dbReference type="RefSeq" id="XP_030828300.1">
    <property type="nucleotide sequence ID" value="XM_030972440.1"/>
</dbReference>
<comment type="subcellular location">
    <subcellularLocation>
        <location evidence="1">Golgi apparatus membrane</location>
        <topology evidence="1">Single-pass type II membrane protein</topology>
    </subcellularLocation>
</comment>
<reference evidence="11" key="2">
    <citation type="submission" date="2021-01" db="UniProtKB">
        <authorList>
            <consortium name="EnsemblMetazoa"/>
        </authorList>
    </citation>
    <scope>IDENTIFICATION</scope>
</reference>
<dbReference type="GO" id="GO:0009247">
    <property type="term" value="P:glycolipid biosynthetic process"/>
    <property type="evidence" value="ECO:0007669"/>
    <property type="project" value="InterPro"/>
</dbReference>
<dbReference type="InParanoid" id="A0A7M7MY62"/>
<evidence type="ECO:0000256" key="2">
    <source>
        <dbReference type="ARBA" id="ARBA00008124"/>
    </source>
</evidence>
<dbReference type="EnsemblMetazoa" id="XM_030972440">
    <property type="protein sequence ID" value="XP_030828300"/>
    <property type="gene ID" value="LOC100893245"/>
</dbReference>
<keyword evidence="5" id="KW-0735">Signal-anchor</keyword>
<dbReference type="PANTHER" id="PTHR14647:SF87">
    <property type="entry name" value="PUTATIVE-RELATED"/>
    <property type="match status" value="1"/>
</dbReference>
<evidence type="ECO:0000256" key="8">
    <source>
        <dbReference type="ARBA" id="ARBA00023136"/>
    </source>
</evidence>
<dbReference type="AlphaFoldDB" id="A0A7M7MY62"/>
<dbReference type="Gene3D" id="3.40.50.300">
    <property type="entry name" value="P-loop containing nucleotide triphosphate hydrolases"/>
    <property type="match status" value="1"/>
</dbReference>
<name>A0A7M7MY62_STRPU</name>
<dbReference type="GO" id="GO:0000139">
    <property type="term" value="C:Golgi membrane"/>
    <property type="evidence" value="ECO:0007669"/>
    <property type="project" value="UniProtKB-SubCell"/>
</dbReference>
<feature type="region of interest" description="Disordered" evidence="10">
    <location>
        <begin position="70"/>
        <end position="94"/>
    </location>
</feature>
<dbReference type="KEGG" id="spu:100893245"/>
<dbReference type="SUPFAM" id="SSF52540">
    <property type="entry name" value="P-loop containing nucleoside triphosphate hydrolases"/>
    <property type="match status" value="1"/>
</dbReference>
<keyword evidence="6" id="KW-1133">Transmembrane helix</keyword>
<evidence type="ECO:0000256" key="5">
    <source>
        <dbReference type="ARBA" id="ARBA00022968"/>
    </source>
</evidence>
<dbReference type="OMA" id="YRYGDLN"/>
<dbReference type="EnsemblMetazoa" id="XM_030972439">
    <property type="protein sequence ID" value="XP_030828299"/>
    <property type="gene ID" value="LOC100893245"/>
</dbReference>
<dbReference type="Proteomes" id="UP000007110">
    <property type="component" value="Unassembled WGS sequence"/>
</dbReference>
<evidence type="ECO:0000313" key="11">
    <source>
        <dbReference type="EnsemblMetazoa" id="XP_030828299"/>
    </source>
</evidence>
<keyword evidence="8" id="KW-0472">Membrane</keyword>
<evidence type="ECO:0000256" key="7">
    <source>
        <dbReference type="ARBA" id="ARBA00023034"/>
    </source>
</evidence>
<dbReference type="PANTHER" id="PTHR14647">
    <property type="entry name" value="GALACTOSE-3-O-SULFOTRANSFERASE"/>
    <property type="match status" value="1"/>
</dbReference>